<evidence type="ECO:0000313" key="1">
    <source>
        <dbReference type="EMBL" id="KAE8396147.1"/>
    </source>
</evidence>
<dbReference type="InterPro" id="IPR053137">
    <property type="entry name" value="NLR-like"/>
</dbReference>
<dbReference type="EMBL" id="ML735216">
    <property type="protein sequence ID" value="KAE8396147.1"/>
    <property type="molecule type" value="Genomic_DNA"/>
</dbReference>
<dbReference type="InterPro" id="IPR035994">
    <property type="entry name" value="Nucleoside_phosphorylase_sf"/>
</dbReference>
<dbReference type="OrthoDB" id="4133481at2759"/>
<organism evidence="1">
    <name type="scientific">Petromyces alliaceus</name>
    <name type="common">Aspergillus alliaceus</name>
    <dbReference type="NCBI Taxonomy" id="209559"/>
    <lineage>
        <taxon>Eukaryota</taxon>
        <taxon>Fungi</taxon>
        <taxon>Dikarya</taxon>
        <taxon>Ascomycota</taxon>
        <taxon>Pezizomycotina</taxon>
        <taxon>Eurotiomycetes</taxon>
        <taxon>Eurotiomycetidae</taxon>
        <taxon>Eurotiales</taxon>
        <taxon>Aspergillaceae</taxon>
        <taxon>Aspergillus</taxon>
        <taxon>Aspergillus subgen. Circumdati</taxon>
    </lineage>
</organism>
<dbReference type="PANTHER" id="PTHR46082">
    <property type="entry name" value="ATP/GTP-BINDING PROTEIN-RELATED"/>
    <property type="match status" value="1"/>
</dbReference>
<dbReference type="GO" id="GO:0003824">
    <property type="term" value="F:catalytic activity"/>
    <property type="evidence" value="ECO:0007669"/>
    <property type="project" value="InterPro"/>
</dbReference>
<reference evidence="1" key="1">
    <citation type="submission" date="2019-04" db="EMBL/GenBank/DDBJ databases">
        <title>Friends and foes A comparative genomics studyof 23 Aspergillus species from section Flavi.</title>
        <authorList>
            <consortium name="DOE Joint Genome Institute"/>
            <person name="Kjaerbolling I."/>
            <person name="Vesth T."/>
            <person name="Frisvad J.C."/>
            <person name="Nybo J.L."/>
            <person name="Theobald S."/>
            <person name="Kildgaard S."/>
            <person name="Isbrandt T."/>
            <person name="Kuo A."/>
            <person name="Sato A."/>
            <person name="Lyhne E.K."/>
            <person name="Kogle M.E."/>
            <person name="Wiebenga A."/>
            <person name="Kun R.S."/>
            <person name="Lubbers R.J."/>
            <person name="Makela M.R."/>
            <person name="Barry K."/>
            <person name="Chovatia M."/>
            <person name="Clum A."/>
            <person name="Daum C."/>
            <person name="Haridas S."/>
            <person name="He G."/>
            <person name="LaButti K."/>
            <person name="Lipzen A."/>
            <person name="Mondo S."/>
            <person name="Riley R."/>
            <person name="Salamov A."/>
            <person name="Simmons B.A."/>
            <person name="Magnuson J.K."/>
            <person name="Henrissat B."/>
            <person name="Mortensen U.H."/>
            <person name="Larsen T.O."/>
            <person name="Devries R.P."/>
            <person name="Grigoriev I.V."/>
            <person name="Machida M."/>
            <person name="Baker S.E."/>
            <person name="Andersen M.R."/>
        </authorList>
    </citation>
    <scope>NUCLEOTIDE SEQUENCE [LARGE SCALE GENOMIC DNA]</scope>
    <source>
        <strain evidence="1">IBT 14317</strain>
    </source>
</reference>
<accession>A0A5N7CR44</accession>
<gene>
    <name evidence="1" type="ORF">BDV23DRAFT_193005</name>
</gene>
<dbReference type="AlphaFoldDB" id="A0A5N7CR44"/>
<protein>
    <submittedName>
        <fullName evidence="1">Nucleoside phosphorylase domain-containing protein</fullName>
    </submittedName>
</protein>
<dbReference type="Proteomes" id="UP000326877">
    <property type="component" value="Unassembled WGS sequence"/>
</dbReference>
<dbReference type="PANTHER" id="PTHR46082:SF11">
    <property type="entry name" value="AAA+ ATPASE DOMAIN-CONTAINING PROTEIN-RELATED"/>
    <property type="match status" value="1"/>
</dbReference>
<dbReference type="SUPFAM" id="SSF53167">
    <property type="entry name" value="Purine and uridine phosphorylases"/>
    <property type="match status" value="1"/>
</dbReference>
<name>A0A5N7CR44_PETAA</name>
<sequence>MGQMKNRRLEREEYAIGWVCLLETEHAAARVMLDEEYDSYELDGPCSNLYTLDRCGEHNIVIACPPPGQSGHPSAAAVAAHMISTFMSIQFTLMVGIGAGVPTSRTDIRLGDVVVSQPNRKNGGVMQFDLREWPSDEVNHIGFIRTPPRILQNALSILRADRLGLSSTSLESAYRLREWPMFRRENAGPDLLFEADYSHVGGPNCRMCSRARLVEREPRRERVAIHHGIIASCDRVIKDAIWRDRLSSQLGGVICFESEAYGLMNMFPCLFIRGVCDYADSHTSNAWQAYAAGSAAVYAKELLSVISSADLYKGRVCRK</sequence>
<proteinExistence type="predicted"/>
<dbReference type="Gene3D" id="3.40.50.1580">
    <property type="entry name" value="Nucleoside phosphorylase domain"/>
    <property type="match status" value="1"/>
</dbReference>
<dbReference type="GO" id="GO:0009116">
    <property type="term" value="P:nucleoside metabolic process"/>
    <property type="evidence" value="ECO:0007669"/>
    <property type="project" value="InterPro"/>
</dbReference>